<dbReference type="InterPro" id="IPR036366">
    <property type="entry name" value="PGBDSf"/>
</dbReference>
<feature type="domain" description="Resuscitation-promoting factor core lysozyme-like" evidence="5">
    <location>
        <begin position="48"/>
        <end position="120"/>
    </location>
</feature>
<dbReference type="Pfam" id="PF06737">
    <property type="entry name" value="Transglycosylas"/>
    <property type="match status" value="1"/>
</dbReference>
<feature type="chain" id="PRO_5047039333" evidence="4">
    <location>
        <begin position="44"/>
        <end position="272"/>
    </location>
</feature>
<reference evidence="6 7" key="1">
    <citation type="submission" date="2024-02" db="EMBL/GenBank/DDBJ databases">
        <title>Janibacter sp. nov., isolated from gut of marine sandworm.</title>
        <authorList>
            <person name="Kim B."/>
            <person name="Jun M.O."/>
            <person name="Shin N.-R."/>
        </authorList>
    </citation>
    <scope>NUCLEOTIDE SEQUENCE [LARGE SCALE GENOMIC DNA]</scope>
    <source>
        <strain evidence="6 7">A1S7</strain>
    </source>
</reference>
<dbReference type="SUPFAM" id="SSF53955">
    <property type="entry name" value="Lysozyme-like"/>
    <property type="match status" value="1"/>
</dbReference>
<sequence length="272" mass="27287">MFYSPKHVTAVAASPTRRRIAGVAVAGATAAVGSIATASSANASTSSGVWDAVAACESGGNWSINTGNGFYGGLQFTTSTWQAFGGGQYAPNAHQATKAQQIEVAKKTLQAQGPGAWPVCSVKAGLTSSNGMTGGSAAPAQESAPQEQAPAPVPAPTQEQAPAPEPAPQQQTQERPADQGASRSQARTGGLAVDGIFGPNSKAAVEKWVGGSVDSNLSSDDVKALQAKVGTAQDGIVGPITTGALQELVGATQDGIWGPKTTAALQTYLNNN</sequence>
<evidence type="ECO:0000313" key="6">
    <source>
        <dbReference type="EMBL" id="WXB76736.1"/>
    </source>
</evidence>
<evidence type="ECO:0000256" key="1">
    <source>
        <dbReference type="ARBA" id="ARBA00010830"/>
    </source>
</evidence>
<feature type="compositionally biased region" description="Low complexity" evidence="3">
    <location>
        <begin position="137"/>
        <end position="174"/>
    </location>
</feature>
<gene>
    <name evidence="6" type="ORF">V1351_01370</name>
</gene>
<feature type="region of interest" description="Disordered" evidence="3">
    <location>
        <begin position="131"/>
        <end position="197"/>
    </location>
</feature>
<evidence type="ECO:0000256" key="2">
    <source>
        <dbReference type="ARBA" id="ARBA00022801"/>
    </source>
</evidence>
<comment type="similarity">
    <text evidence="1">Belongs to the transglycosylase family. Rpf subfamily.</text>
</comment>
<protein>
    <submittedName>
        <fullName evidence="6">Transglycosylase family protein</fullName>
    </submittedName>
</protein>
<keyword evidence="4" id="KW-0732">Signal</keyword>
<dbReference type="Gene3D" id="1.10.101.10">
    <property type="entry name" value="PGBD-like superfamily/PGBD"/>
    <property type="match status" value="1"/>
</dbReference>
<dbReference type="CDD" id="cd13925">
    <property type="entry name" value="RPF"/>
    <property type="match status" value="1"/>
</dbReference>
<dbReference type="InterPro" id="IPR023346">
    <property type="entry name" value="Lysozyme-like_dom_sf"/>
</dbReference>
<dbReference type="SUPFAM" id="SSF47090">
    <property type="entry name" value="PGBD-like"/>
    <property type="match status" value="1"/>
</dbReference>
<evidence type="ECO:0000313" key="7">
    <source>
        <dbReference type="Proteomes" id="UP001382727"/>
    </source>
</evidence>
<evidence type="ECO:0000259" key="5">
    <source>
        <dbReference type="Pfam" id="PF06737"/>
    </source>
</evidence>
<dbReference type="Proteomes" id="UP001382727">
    <property type="component" value="Chromosome"/>
</dbReference>
<evidence type="ECO:0000256" key="3">
    <source>
        <dbReference type="SAM" id="MobiDB-lite"/>
    </source>
</evidence>
<proteinExistence type="inferred from homology"/>
<keyword evidence="7" id="KW-1185">Reference proteome</keyword>
<feature type="signal peptide" evidence="4">
    <location>
        <begin position="1"/>
        <end position="43"/>
    </location>
</feature>
<dbReference type="Gene3D" id="1.10.530.10">
    <property type="match status" value="1"/>
</dbReference>
<dbReference type="InterPro" id="IPR036365">
    <property type="entry name" value="PGBD-like_sf"/>
</dbReference>
<dbReference type="RefSeq" id="WP_338750004.1">
    <property type="nucleotide sequence ID" value="NZ_CP144913.1"/>
</dbReference>
<keyword evidence="2" id="KW-0378">Hydrolase</keyword>
<organism evidence="6 7">
    <name type="scientific">Janibacter alittae</name>
    <dbReference type="NCBI Taxonomy" id="3115209"/>
    <lineage>
        <taxon>Bacteria</taxon>
        <taxon>Bacillati</taxon>
        <taxon>Actinomycetota</taxon>
        <taxon>Actinomycetes</taxon>
        <taxon>Micrococcales</taxon>
        <taxon>Intrasporangiaceae</taxon>
        <taxon>Janibacter</taxon>
    </lineage>
</organism>
<dbReference type="EMBL" id="CP144913">
    <property type="protein sequence ID" value="WXB76736.1"/>
    <property type="molecule type" value="Genomic_DNA"/>
</dbReference>
<accession>A0ABZ2MI28</accession>
<evidence type="ECO:0000256" key="4">
    <source>
        <dbReference type="SAM" id="SignalP"/>
    </source>
</evidence>
<name>A0ABZ2MI28_9MICO</name>
<dbReference type="InterPro" id="IPR010618">
    <property type="entry name" value="RPF"/>
</dbReference>